<accession>A0ABU8TK98</accession>
<reference evidence="1 2" key="1">
    <citation type="submission" date="2024-02" db="EMBL/GenBank/DDBJ databases">
        <title>Roseibium algae sp. nov., isolated from marine alga (Grateloupia sp.), showing potential in myo-inositol conversion.</title>
        <authorList>
            <person name="Wang Y."/>
        </authorList>
    </citation>
    <scope>NUCLEOTIDE SEQUENCE [LARGE SCALE GENOMIC DNA]</scope>
    <source>
        <strain evidence="1 2">H3510</strain>
    </source>
</reference>
<protein>
    <submittedName>
        <fullName evidence="1">Uncharacterized protein</fullName>
    </submittedName>
</protein>
<name>A0ABU8TK98_9HYPH</name>
<evidence type="ECO:0000313" key="2">
    <source>
        <dbReference type="Proteomes" id="UP001385499"/>
    </source>
</evidence>
<dbReference type="Proteomes" id="UP001385499">
    <property type="component" value="Unassembled WGS sequence"/>
</dbReference>
<sequence>MPIDKTRPILSGGQLYSPFDLGEPAAPQGPGFLDAVGPAFRTENLIGSFAASEESDLSGAELRRVEEGYSPYDGDELVGYEEHHDKFLDAHNPTVTAAIKADIDREKRDQDTIEAAGWSGAAAGILSSVASPTSVLPGGALVRVGKVGYSVGRSALAVGAAAGGAAVIDESVLQATQQTRSMQDSLMAVGGSFVLGGIIGGAGARILGASEFGRISKQLEGELQEGVPNASDIDRAMVHELRSAGASAAQTSNPEDTVIGGSRTVKAIAAATAAVRLNPGITVLQATSPRAREIGVKLFENHVGTAGELDGRPIGPAVETNMQYWRRGVLATTLEEDKTFFKAARNDGWKGTRKDFNAAVSAASRRNDIDPNANPHVTAAAKAKRERVFEPMKEEAVKVGLLPQNVKVTTAPSYLHRMFNRKQIIGQEAEFRAAVRPWVNDMVERARAKQEEIGIARDIVRSDDLGEKLSGAFDRLGRVQGRLDERKLSRGRKLDLIRKAEGERFELLRGRVPEYVIEAAKAARDDDVMVRAVAEASTTVKQTRKKPIIGLLKDRGGVRIGSPLDDELRHMGVTPKSAPGLFKKEGGLSAVDNFVASEDLFLARMHVDENGYAEPGEILAAIRDEMAGAPLKMEDDAAFEAALDVLGRNVDEWLGTIGLDSGATAKEVRDHLDSALRNEGKLGELDQKIGQMHGELEDFDRFTDQISNERLIAEAEANRFQDELNLLDAKINAVREYANASPRVKLLVDFADARKGFAKNRYDQTKAANRIEAIERVSSEGRATPELEAELRALRTDKNAIDEKVIKSKHRVEKLKPMLPKDKGDVLDFIDDDDLVSHVEGIVDSIFENVTGRGNSDVPDWIVPIATGPLKGRTFDIPDELIERFLENDIEVITRQYIKKMSAEIELARAFGRADMQDQVAEIKADYNRLRSRAMGEKELNKLTDEEGRVLSNIEAFRDILRGTYLTGNEGTGWSVATRMALSWNFITKLGGVALSSLPDAFGVMTKNGLNSFMQDGIGPLVSSTKAARIAKRDSFELGAVTETSLQSRLAAAADLGDPYASGSIPERLMDAATNMFAKATFLDRWNDFLKQVVSLQTQQRVARLLLDNLVDVKAGGQVTGKQVSYEGLSKWDKGYLGKLEIDEGMASRIADQVQRFGFKEKGIWGLNVSKWDDAAARRAIAAALNKEVDGTVVTPGVADKPLWTRTNTGKVVMQFKSFGLSAHQRVLMSRLQGRQRHLAEFVLFGTLGGMMVSYLKLLERGDYEGVERLTENPGLWIADGFDRTGIATVLMDVSNTAEKIGAPFGIKSAAQAIAGDEDRSAGVSRFANRNTIGAIFGPSVGAIQDMATIATQAASGEVNKQGAGAMLRNVPGGTLPGVRSLLQTQVKPALINAVD</sequence>
<keyword evidence="2" id="KW-1185">Reference proteome</keyword>
<gene>
    <name evidence="1" type="ORF">V6575_10880</name>
</gene>
<organism evidence="1 2">
    <name type="scientific">Roseibium algae</name>
    <dbReference type="NCBI Taxonomy" id="3123038"/>
    <lineage>
        <taxon>Bacteria</taxon>
        <taxon>Pseudomonadati</taxon>
        <taxon>Pseudomonadota</taxon>
        <taxon>Alphaproteobacteria</taxon>
        <taxon>Hyphomicrobiales</taxon>
        <taxon>Stappiaceae</taxon>
        <taxon>Roseibium</taxon>
    </lineage>
</organism>
<dbReference type="EMBL" id="JBAKIA010000005">
    <property type="protein sequence ID" value="MEJ8474592.1"/>
    <property type="molecule type" value="Genomic_DNA"/>
</dbReference>
<proteinExistence type="predicted"/>
<dbReference type="RefSeq" id="WP_340274333.1">
    <property type="nucleotide sequence ID" value="NZ_JBAKIA010000005.1"/>
</dbReference>
<evidence type="ECO:0000313" key="1">
    <source>
        <dbReference type="EMBL" id="MEJ8474592.1"/>
    </source>
</evidence>
<comment type="caution">
    <text evidence="1">The sequence shown here is derived from an EMBL/GenBank/DDBJ whole genome shotgun (WGS) entry which is preliminary data.</text>
</comment>